<dbReference type="PANTHER" id="PTHR47506">
    <property type="entry name" value="TRANSCRIPTIONAL REGULATORY PROTEIN"/>
    <property type="match status" value="1"/>
</dbReference>
<dbReference type="InterPro" id="IPR036271">
    <property type="entry name" value="Tet_transcr_reg_TetR-rel_C_sf"/>
</dbReference>
<evidence type="ECO:0000313" key="6">
    <source>
        <dbReference type="EMBL" id="MFF3337206.1"/>
    </source>
</evidence>
<protein>
    <submittedName>
        <fullName evidence="6">TetR/AcrR family transcriptional regulator</fullName>
    </submittedName>
</protein>
<reference evidence="6 7" key="1">
    <citation type="submission" date="2024-10" db="EMBL/GenBank/DDBJ databases">
        <title>The Natural Products Discovery Center: Release of the First 8490 Sequenced Strains for Exploring Actinobacteria Biosynthetic Diversity.</title>
        <authorList>
            <person name="Kalkreuter E."/>
            <person name="Kautsar S.A."/>
            <person name="Yang D."/>
            <person name="Bader C.D."/>
            <person name="Teijaro C.N."/>
            <person name="Fluegel L."/>
            <person name="Davis C.M."/>
            <person name="Simpson J.R."/>
            <person name="Lauterbach L."/>
            <person name="Steele A.D."/>
            <person name="Gui C."/>
            <person name="Meng S."/>
            <person name="Li G."/>
            <person name="Viehrig K."/>
            <person name="Ye F."/>
            <person name="Su P."/>
            <person name="Kiefer A.F."/>
            <person name="Nichols A."/>
            <person name="Cepeda A.J."/>
            <person name="Yan W."/>
            <person name="Fan B."/>
            <person name="Jiang Y."/>
            <person name="Adhikari A."/>
            <person name="Zheng C.-J."/>
            <person name="Schuster L."/>
            <person name="Cowan T.M."/>
            <person name="Smanski M.J."/>
            <person name="Chevrette M.G."/>
            <person name="De Carvalho L.P.S."/>
            <person name="Shen B."/>
        </authorList>
    </citation>
    <scope>NUCLEOTIDE SEQUENCE [LARGE SCALE GENOMIC DNA]</scope>
    <source>
        <strain evidence="6 7">NPDC003029</strain>
    </source>
</reference>
<dbReference type="Proteomes" id="UP001601976">
    <property type="component" value="Unassembled WGS sequence"/>
</dbReference>
<dbReference type="PANTHER" id="PTHR47506:SF1">
    <property type="entry name" value="HTH-TYPE TRANSCRIPTIONAL REGULATOR YJDC"/>
    <property type="match status" value="1"/>
</dbReference>
<dbReference type="EMBL" id="JBIAPK010000001">
    <property type="protein sequence ID" value="MFF3337206.1"/>
    <property type="molecule type" value="Genomic_DNA"/>
</dbReference>
<dbReference type="PRINTS" id="PR00455">
    <property type="entry name" value="HTHTETR"/>
</dbReference>
<feature type="DNA-binding region" description="H-T-H motif" evidence="4">
    <location>
        <begin position="29"/>
        <end position="48"/>
    </location>
</feature>
<dbReference type="RefSeq" id="WP_387893022.1">
    <property type="nucleotide sequence ID" value="NZ_JBIAPK010000001.1"/>
</dbReference>
<proteinExistence type="predicted"/>
<dbReference type="InterPro" id="IPR011075">
    <property type="entry name" value="TetR_C"/>
</dbReference>
<dbReference type="PROSITE" id="PS50977">
    <property type="entry name" value="HTH_TETR_2"/>
    <property type="match status" value="1"/>
</dbReference>
<dbReference type="Gene3D" id="1.10.357.10">
    <property type="entry name" value="Tetracycline Repressor, domain 2"/>
    <property type="match status" value="1"/>
</dbReference>
<dbReference type="Pfam" id="PF00440">
    <property type="entry name" value="TetR_N"/>
    <property type="match status" value="1"/>
</dbReference>
<dbReference type="InterPro" id="IPR009057">
    <property type="entry name" value="Homeodomain-like_sf"/>
</dbReference>
<gene>
    <name evidence="6" type="ORF">ACFYWW_00530</name>
</gene>
<evidence type="ECO:0000256" key="1">
    <source>
        <dbReference type="ARBA" id="ARBA00023015"/>
    </source>
</evidence>
<evidence type="ECO:0000259" key="5">
    <source>
        <dbReference type="PROSITE" id="PS50977"/>
    </source>
</evidence>
<dbReference type="Pfam" id="PF16925">
    <property type="entry name" value="TetR_C_13"/>
    <property type="match status" value="1"/>
</dbReference>
<dbReference type="InterPro" id="IPR001647">
    <property type="entry name" value="HTH_TetR"/>
</dbReference>
<evidence type="ECO:0000313" key="7">
    <source>
        <dbReference type="Proteomes" id="UP001601976"/>
    </source>
</evidence>
<keyword evidence="7" id="KW-1185">Reference proteome</keyword>
<dbReference type="Gene3D" id="1.10.10.60">
    <property type="entry name" value="Homeodomain-like"/>
    <property type="match status" value="1"/>
</dbReference>
<evidence type="ECO:0000256" key="3">
    <source>
        <dbReference type="ARBA" id="ARBA00023163"/>
    </source>
</evidence>
<name>A0ABW6R833_9ACTN</name>
<organism evidence="6 7">
    <name type="scientific">Streptomyces flavidovirens</name>
    <dbReference type="NCBI Taxonomy" id="67298"/>
    <lineage>
        <taxon>Bacteria</taxon>
        <taxon>Bacillati</taxon>
        <taxon>Actinomycetota</taxon>
        <taxon>Actinomycetes</taxon>
        <taxon>Kitasatosporales</taxon>
        <taxon>Streptomycetaceae</taxon>
        <taxon>Streptomyces</taxon>
    </lineage>
</organism>
<keyword evidence="2 4" id="KW-0238">DNA-binding</keyword>
<keyword evidence="1" id="KW-0805">Transcription regulation</keyword>
<feature type="domain" description="HTH tetR-type" evidence="5">
    <location>
        <begin position="6"/>
        <end position="66"/>
    </location>
</feature>
<accession>A0ABW6R833</accession>
<evidence type="ECO:0000256" key="4">
    <source>
        <dbReference type="PROSITE-ProRule" id="PRU00335"/>
    </source>
</evidence>
<sequence>MARPRKFDEERAVDAAMEAFWTAGYEATSTQDLCEATGLGRSSIYNTFKSKRDLFERALARYMEYKNAELAALMESDLPVRQKIRTQFQRVIEEEFERGPEGPEGVAGTEGRGCLVVNTAVEVAARDHEIAGDLTRDYRLRLAVIRAAIESGQRDGDIARDKDPTALAHFVIATIAGLKVSARVTRQRSVLEMTADAALAAL</sequence>
<dbReference type="SUPFAM" id="SSF48498">
    <property type="entry name" value="Tetracyclin repressor-like, C-terminal domain"/>
    <property type="match status" value="1"/>
</dbReference>
<dbReference type="SUPFAM" id="SSF46689">
    <property type="entry name" value="Homeodomain-like"/>
    <property type="match status" value="1"/>
</dbReference>
<comment type="caution">
    <text evidence="6">The sequence shown here is derived from an EMBL/GenBank/DDBJ whole genome shotgun (WGS) entry which is preliminary data.</text>
</comment>
<evidence type="ECO:0000256" key="2">
    <source>
        <dbReference type="ARBA" id="ARBA00023125"/>
    </source>
</evidence>
<keyword evidence="3" id="KW-0804">Transcription</keyword>